<proteinExistence type="predicted"/>
<organism evidence="1">
    <name type="scientific">Staphylococcus phage HS12</name>
    <dbReference type="NCBI Taxonomy" id="3056402"/>
    <lineage>
        <taxon>Viruses</taxon>
    </lineage>
</organism>
<dbReference type="EMBL" id="OQ890318">
    <property type="protein sequence ID" value="WLJ25876.1"/>
    <property type="molecule type" value="Genomic_DNA"/>
</dbReference>
<accession>A0AA49X520</accession>
<sequence length="67" mass="7680">MISKKEVYYVIEVNEGIYLKLNTKVGGYDFTDDVLEAQRYSETIKAGKIARKCGGKVLYYIVTHEVK</sequence>
<evidence type="ECO:0000313" key="1">
    <source>
        <dbReference type="EMBL" id="WLJ25876.1"/>
    </source>
</evidence>
<name>A0AA49X520_9VIRU</name>
<reference evidence="1" key="1">
    <citation type="submission" date="2023-04" db="EMBL/GenBank/DDBJ databases">
        <title>The human skin virome in hidradenitis suppurativa patients.</title>
        <authorList>
            <person name="Jansen D."/>
        </authorList>
    </citation>
    <scope>NUCLEOTIDE SEQUENCE</scope>
    <source>
        <strain evidence="1">VC3_JansenPhageI</strain>
    </source>
</reference>
<protein>
    <submittedName>
        <fullName evidence="1">Uncharacterized protein</fullName>
    </submittedName>
</protein>